<keyword evidence="2" id="KW-1185">Reference proteome</keyword>
<gene>
    <name evidence="1" type="ORF">HOLleu_45230</name>
</gene>
<accession>A0A9Q0YBS1</accession>
<name>A0A9Q0YBS1_HOLLE</name>
<dbReference type="SUPFAM" id="SSF56219">
    <property type="entry name" value="DNase I-like"/>
    <property type="match status" value="1"/>
</dbReference>
<protein>
    <submittedName>
        <fullName evidence="1">Uncharacterized protein</fullName>
    </submittedName>
</protein>
<comment type="caution">
    <text evidence="1">The sequence shown here is derived from an EMBL/GenBank/DDBJ whole genome shotgun (WGS) entry which is preliminary data.</text>
</comment>
<proteinExistence type="predicted"/>
<reference evidence="1" key="1">
    <citation type="submission" date="2021-10" db="EMBL/GenBank/DDBJ databases">
        <title>Tropical sea cucumber genome reveals ecological adaptation and Cuvierian tubules defense mechanism.</title>
        <authorList>
            <person name="Chen T."/>
        </authorList>
    </citation>
    <scope>NUCLEOTIDE SEQUENCE</scope>
    <source>
        <strain evidence="1">Nanhai2018</strain>
        <tissue evidence="1">Muscle</tissue>
    </source>
</reference>
<evidence type="ECO:0000313" key="2">
    <source>
        <dbReference type="Proteomes" id="UP001152320"/>
    </source>
</evidence>
<evidence type="ECO:0000313" key="1">
    <source>
        <dbReference type="EMBL" id="KAJ8017399.1"/>
    </source>
</evidence>
<dbReference type="OrthoDB" id="416119at2759"/>
<dbReference type="Gene3D" id="3.60.10.10">
    <property type="entry name" value="Endonuclease/exonuclease/phosphatase"/>
    <property type="match status" value="1"/>
</dbReference>
<dbReference type="PANTHER" id="PTHR31635:SF196">
    <property type="entry name" value="REVERSE TRANSCRIPTASE DOMAIN-CONTAINING PROTEIN-RELATED"/>
    <property type="match status" value="1"/>
</dbReference>
<dbReference type="Proteomes" id="UP001152320">
    <property type="component" value="Unassembled WGS sequence"/>
</dbReference>
<dbReference type="PANTHER" id="PTHR31635">
    <property type="entry name" value="REVERSE TRANSCRIPTASE DOMAIN-CONTAINING PROTEIN-RELATED"/>
    <property type="match status" value="1"/>
</dbReference>
<sequence length="304" mass="35385">MNRVGGTSDSDKSRNALRELISSFNLLDGYRIINHCNPGLTWFRSNSSSRLDRIYVSRGMKVLRSETIRLPYSDHNPVFVDFEPIIGDSIRKGYWKYNVSLNTDEDFCNDLRFHYQLWKTLKPGFPSLSEWWEEVKNRVKNLAIKHSKRRANEKKEWLKHLQTRCRASQLEDVDSVISDEAEGAFIRSRANYLDLGERPSSFFFRLESRRGNKKVIRSIRGPNGVIYDRKDDICKVFYEYYSSLFSKDKNTDSIAQNDFIKNLNVSIHTHHKEELDLPISIDEVFSALKTASKNKAPGIDGLPY</sequence>
<dbReference type="EMBL" id="JAIZAY010002151">
    <property type="protein sequence ID" value="KAJ8017399.1"/>
    <property type="molecule type" value="Genomic_DNA"/>
</dbReference>
<dbReference type="AlphaFoldDB" id="A0A9Q0YBS1"/>
<organism evidence="1 2">
    <name type="scientific">Holothuria leucospilota</name>
    <name type="common">Black long sea cucumber</name>
    <name type="synonym">Mertensiothuria leucospilota</name>
    <dbReference type="NCBI Taxonomy" id="206669"/>
    <lineage>
        <taxon>Eukaryota</taxon>
        <taxon>Metazoa</taxon>
        <taxon>Echinodermata</taxon>
        <taxon>Eleutherozoa</taxon>
        <taxon>Echinozoa</taxon>
        <taxon>Holothuroidea</taxon>
        <taxon>Aspidochirotacea</taxon>
        <taxon>Aspidochirotida</taxon>
        <taxon>Holothuriidae</taxon>
        <taxon>Holothuria</taxon>
    </lineage>
</organism>
<dbReference type="InterPro" id="IPR036691">
    <property type="entry name" value="Endo/exonu/phosph_ase_sf"/>
</dbReference>